<evidence type="ECO:0000313" key="8">
    <source>
        <dbReference type="EMBL" id="GLJ68747.1"/>
    </source>
</evidence>
<accession>A0ABQ5SZ61</accession>
<reference evidence="8" key="2">
    <citation type="submission" date="2023-01" db="EMBL/GenBank/DDBJ databases">
        <authorList>
            <person name="Sun Q."/>
            <person name="Evtushenko L."/>
        </authorList>
    </citation>
    <scope>NUCLEOTIDE SEQUENCE</scope>
    <source>
        <strain evidence="8">VKM Ac-1246</strain>
    </source>
</reference>
<evidence type="ECO:0000313" key="9">
    <source>
        <dbReference type="Proteomes" id="UP001142292"/>
    </source>
</evidence>
<dbReference type="Pfam" id="PF22022">
    <property type="entry name" value="Phage_int_M"/>
    <property type="match status" value="1"/>
</dbReference>
<keyword evidence="3" id="KW-0233">DNA recombination</keyword>
<protein>
    <submittedName>
        <fullName evidence="8">Site-specific integrase</fullName>
    </submittedName>
</protein>
<dbReference type="EMBL" id="BSEL01000005">
    <property type="protein sequence ID" value="GLJ68747.1"/>
    <property type="molecule type" value="Genomic_DNA"/>
</dbReference>
<dbReference type="PANTHER" id="PTHR30349:SF64">
    <property type="entry name" value="PROPHAGE INTEGRASE INTD-RELATED"/>
    <property type="match status" value="1"/>
</dbReference>
<feature type="domain" description="Tyr recombinase" evidence="6">
    <location>
        <begin position="165"/>
        <end position="355"/>
    </location>
</feature>
<dbReference type="PROSITE" id="PS51898">
    <property type="entry name" value="TYR_RECOMBINASE"/>
    <property type="match status" value="1"/>
</dbReference>
<evidence type="ECO:0000259" key="6">
    <source>
        <dbReference type="PROSITE" id="PS51898"/>
    </source>
</evidence>
<feature type="compositionally biased region" description="Acidic residues" evidence="5">
    <location>
        <begin position="371"/>
        <end position="380"/>
    </location>
</feature>
<dbReference type="PANTHER" id="PTHR30349">
    <property type="entry name" value="PHAGE INTEGRASE-RELATED"/>
    <property type="match status" value="1"/>
</dbReference>
<organism evidence="8 9">
    <name type="scientific">Nocardioides luteus</name>
    <dbReference type="NCBI Taxonomy" id="1844"/>
    <lineage>
        <taxon>Bacteria</taxon>
        <taxon>Bacillati</taxon>
        <taxon>Actinomycetota</taxon>
        <taxon>Actinomycetes</taxon>
        <taxon>Propionibacteriales</taxon>
        <taxon>Nocardioidaceae</taxon>
        <taxon>Nocardioides</taxon>
    </lineage>
</organism>
<dbReference type="InterPro" id="IPR002104">
    <property type="entry name" value="Integrase_catalytic"/>
</dbReference>
<evidence type="ECO:0000256" key="1">
    <source>
        <dbReference type="ARBA" id="ARBA00008857"/>
    </source>
</evidence>
<dbReference type="RefSeq" id="WP_271188383.1">
    <property type="nucleotide sequence ID" value="NZ_BSEL01000005.1"/>
</dbReference>
<dbReference type="InterPro" id="IPR011010">
    <property type="entry name" value="DNA_brk_join_enz"/>
</dbReference>
<proteinExistence type="inferred from homology"/>
<gene>
    <name evidence="8" type="ORF">GCM10017579_27830</name>
</gene>
<keyword evidence="2 4" id="KW-0238">DNA-binding</keyword>
<dbReference type="InterPro" id="IPR044068">
    <property type="entry name" value="CB"/>
</dbReference>
<feature type="region of interest" description="Disordered" evidence="5">
    <location>
        <begin position="358"/>
        <end position="380"/>
    </location>
</feature>
<evidence type="ECO:0000256" key="3">
    <source>
        <dbReference type="ARBA" id="ARBA00023172"/>
    </source>
</evidence>
<dbReference type="InterPro" id="IPR050090">
    <property type="entry name" value="Tyrosine_recombinase_XerCD"/>
</dbReference>
<comment type="similarity">
    <text evidence="1">Belongs to the 'phage' integrase family.</text>
</comment>
<dbReference type="InterPro" id="IPR013762">
    <property type="entry name" value="Integrase-like_cat_sf"/>
</dbReference>
<evidence type="ECO:0000259" key="7">
    <source>
        <dbReference type="PROSITE" id="PS51900"/>
    </source>
</evidence>
<keyword evidence="9" id="KW-1185">Reference proteome</keyword>
<dbReference type="InterPro" id="IPR053876">
    <property type="entry name" value="Phage_int_M"/>
</dbReference>
<dbReference type="InterPro" id="IPR010998">
    <property type="entry name" value="Integrase_recombinase_N"/>
</dbReference>
<dbReference type="Pfam" id="PF00589">
    <property type="entry name" value="Phage_integrase"/>
    <property type="match status" value="1"/>
</dbReference>
<evidence type="ECO:0000256" key="2">
    <source>
        <dbReference type="ARBA" id="ARBA00023125"/>
    </source>
</evidence>
<dbReference type="Proteomes" id="UP001142292">
    <property type="component" value="Unassembled WGS sequence"/>
</dbReference>
<dbReference type="CDD" id="cd01189">
    <property type="entry name" value="INT_ICEBs1_C_like"/>
    <property type="match status" value="1"/>
</dbReference>
<dbReference type="Gene3D" id="1.10.443.10">
    <property type="entry name" value="Intergrase catalytic core"/>
    <property type="match status" value="1"/>
</dbReference>
<name>A0ABQ5SZ61_9ACTN</name>
<comment type="caution">
    <text evidence="8">The sequence shown here is derived from an EMBL/GenBank/DDBJ whole genome shotgun (WGS) entry which is preliminary data.</text>
</comment>
<reference evidence="8" key="1">
    <citation type="journal article" date="2014" name="Int. J. Syst. Evol. Microbiol.">
        <title>Complete genome of a new Firmicutes species belonging to the dominant human colonic microbiota ('Ruminococcus bicirculans') reveals two chromosomes and a selective capacity to utilize plant glucans.</title>
        <authorList>
            <consortium name="NISC Comparative Sequencing Program"/>
            <person name="Wegmann U."/>
            <person name="Louis P."/>
            <person name="Goesmann A."/>
            <person name="Henrissat B."/>
            <person name="Duncan S.H."/>
            <person name="Flint H.J."/>
        </authorList>
    </citation>
    <scope>NUCLEOTIDE SEQUENCE</scope>
    <source>
        <strain evidence="8">VKM Ac-1246</strain>
    </source>
</reference>
<dbReference type="PROSITE" id="PS51900">
    <property type="entry name" value="CB"/>
    <property type="match status" value="1"/>
</dbReference>
<evidence type="ECO:0000256" key="5">
    <source>
        <dbReference type="SAM" id="MobiDB-lite"/>
    </source>
</evidence>
<dbReference type="Gene3D" id="1.10.150.130">
    <property type="match status" value="1"/>
</dbReference>
<evidence type="ECO:0000256" key="4">
    <source>
        <dbReference type="PROSITE-ProRule" id="PRU01248"/>
    </source>
</evidence>
<dbReference type="SUPFAM" id="SSF56349">
    <property type="entry name" value="DNA breaking-rejoining enzymes"/>
    <property type="match status" value="1"/>
</dbReference>
<feature type="domain" description="Core-binding (CB)" evidence="7">
    <location>
        <begin position="61"/>
        <end position="142"/>
    </location>
</feature>
<sequence>MSVQRYTTAEGKVRYRARVKHHGREVATRVFDRKRDAETWEEDQKRRLRMGEWFDPRRGRVALSVVAADWLESRQTIKKNSLALETGIWRRHIEPRFGKAPVASITSAEISSWVGRMVADGLSPSTAARSLGVFRRLLAYAVLDGRVTANAAAGVKPPTAGHIKREGQFLSRDEIAALSAACSSEYRDVVWVLALAGLRWAELAGLKVGDRVKVPGEGLRLQRTVMSNVATGSLFEDTLKNKRSRTVPLVAELVPIIDKWCEGKKAGDWIFHAPKGGPLSEPNWKRSVGWSAAIKKIDRPTLRVHDLRHTCASLWLGAGADPKVVQRILGHASAAMTMDLYGHLIDNNLWDSAKRVGGSLGASEAQTETRTDEDEDESAG</sequence>